<proteinExistence type="predicted"/>
<comment type="caution">
    <text evidence="2">The sequence shown here is derived from an EMBL/GenBank/DDBJ whole genome shotgun (WGS) entry which is preliminary data.</text>
</comment>
<evidence type="ECO:0000313" key="2">
    <source>
        <dbReference type="EMBL" id="CAE6506010.1"/>
    </source>
</evidence>
<gene>
    <name evidence="2" type="ORF">RDB_LOCUS129864</name>
</gene>
<organism evidence="2 3">
    <name type="scientific">Rhizoctonia solani</name>
    <dbReference type="NCBI Taxonomy" id="456999"/>
    <lineage>
        <taxon>Eukaryota</taxon>
        <taxon>Fungi</taxon>
        <taxon>Dikarya</taxon>
        <taxon>Basidiomycota</taxon>
        <taxon>Agaricomycotina</taxon>
        <taxon>Agaricomycetes</taxon>
        <taxon>Cantharellales</taxon>
        <taxon>Ceratobasidiaceae</taxon>
        <taxon>Rhizoctonia</taxon>
    </lineage>
</organism>
<sequence>MVLSQPVLILTLCTVIRPILEGVYAMYSVSRSHPSCNRLWWDWWASYIVFGGPGGRWVLGTALGYWVVEPQAPLNPHMCRYGLPFMRPTINAALTLGIALALAGFCLLLASRAVFHILKGQTTIEALQAGSLREKDSNLRRYLWLPSSYLKATSSSYRATFKGTDAPAEGVRHRTPLSADLLRSCGSVVSLDSNARIYDLGIWQNAKTSWSRPMFPSRSLPR</sequence>
<dbReference type="AlphaFoldDB" id="A0A8H3D3E2"/>
<accession>A0A8H3D3E2</accession>
<feature type="transmembrane region" description="Helical" evidence="1">
    <location>
        <begin position="88"/>
        <end position="110"/>
    </location>
</feature>
<keyword evidence="1" id="KW-0812">Transmembrane</keyword>
<dbReference type="EMBL" id="CAJMWY010003728">
    <property type="protein sequence ID" value="CAE6506010.1"/>
    <property type="molecule type" value="Genomic_DNA"/>
</dbReference>
<protein>
    <submittedName>
        <fullName evidence="2">Uncharacterized protein</fullName>
    </submittedName>
</protein>
<feature type="transmembrane region" description="Helical" evidence="1">
    <location>
        <begin position="47"/>
        <end position="68"/>
    </location>
</feature>
<reference evidence="2" key="1">
    <citation type="submission" date="2021-01" db="EMBL/GenBank/DDBJ databases">
        <authorList>
            <person name="Kaushik A."/>
        </authorList>
    </citation>
    <scope>NUCLEOTIDE SEQUENCE</scope>
    <source>
        <strain evidence="2">AG4-RS23</strain>
    </source>
</reference>
<feature type="transmembrane region" description="Helical" evidence="1">
    <location>
        <begin position="6"/>
        <end position="27"/>
    </location>
</feature>
<evidence type="ECO:0000256" key="1">
    <source>
        <dbReference type="SAM" id="Phobius"/>
    </source>
</evidence>
<dbReference type="Proteomes" id="UP000663861">
    <property type="component" value="Unassembled WGS sequence"/>
</dbReference>
<keyword evidence="1" id="KW-0472">Membrane</keyword>
<name>A0A8H3D3E2_9AGAM</name>
<keyword evidence="1" id="KW-1133">Transmembrane helix</keyword>
<evidence type="ECO:0000313" key="3">
    <source>
        <dbReference type="Proteomes" id="UP000663861"/>
    </source>
</evidence>